<organism evidence="2 3">
    <name type="scientific">Paragonimus heterotremus</name>
    <dbReference type="NCBI Taxonomy" id="100268"/>
    <lineage>
        <taxon>Eukaryota</taxon>
        <taxon>Metazoa</taxon>
        <taxon>Spiralia</taxon>
        <taxon>Lophotrochozoa</taxon>
        <taxon>Platyhelminthes</taxon>
        <taxon>Trematoda</taxon>
        <taxon>Digenea</taxon>
        <taxon>Plagiorchiida</taxon>
        <taxon>Troglotremata</taxon>
        <taxon>Troglotrematidae</taxon>
        <taxon>Paragonimus</taxon>
    </lineage>
</organism>
<feature type="transmembrane region" description="Helical" evidence="1">
    <location>
        <begin position="185"/>
        <end position="204"/>
    </location>
</feature>
<proteinExistence type="predicted"/>
<feature type="transmembrane region" description="Helical" evidence="1">
    <location>
        <begin position="36"/>
        <end position="56"/>
    </location>
</feature>
<reference evidence="2" key="1">
    <citation type="submission" date="2019-05" db="EMBL/GenBank/DDBJ databases">
        <title>Annotation for the trematode Paragonimus heterotremus.</title>
        <authorList>
            <person name="Choi Y.-J."/>
        </authorList>
    </citation>
    <scope>NUCLEOTIDE SEQUENCE</scope>
    <source>
        <strain evidence="2">LC</strain>
    </source>
</reference>
<feature type="transmembrane region" description="Helical" evidence="1">
    <location>
        <begin position="7"/>
        <end position="30"/>
    </location>
</feature>
<keyword evidence="1" id="KW-0812">Transmembrane</keyword>
<gene>
    <name evidence="2" type="ORF">PHET_02684</name>
</gene>
<evidence type="ECO:0000256" key="1">
    <source>
        <dbReference type="SAM" id="Phobius"/>
    </source>
</evidence>
<evidence type="ECO:0000313" key="3">
    <source>
        <dbReference type="Proteomes" id="UP000748531"/>
    </source>
</evidence>
<keyword evidence="3" id="KW-1185">Reference proteome</keyword>
<evidence type="ECO:0000313" key="2">
    <source>
        <dbReference type="EMBL" id="KAF5403891.1"/>
    </source>
</evidence>
<keyword evidence="1" id="KW-0472">Membrane</keyword>
<feature type="transmembrane region" description="Helical" evidence="1">
    <location>
        <begin position="143"/>
        <end position="165"/>
    </location>
</feature>
<feature type="transmembrane region" description="Helical" evidence="1">
    <location>
        <begin position="77"/>
        <end position="99"/>
    </location>
</feature>
<dbReference type="OrthoDB" id="6235135at2759"/>
<dbReference type="AlphaFoldDB" id="A0A8J4TL26"/>
<keyword evidence="1" id="KW-1133">Transmembrane helix</keyword>
<feature type="transmembrane region" description="Helical" evidence="1">
    <location>
        <begin position="111"/>
        <end position="131"/>
    </location>
</feature>
<comment type="caution">
    <text evidence="2">The sequence shown here is derived from an EMBL/GenBank/DDBJ whole genome shotgun (WGS) entry which is preliminary data.</text>
</comment>
<sequence length="239" mass="27165">MTDQVEPALISTVGCTIASLTLLVCTFMVFSPESHLCYLMGTWYAIFATISQWIWCDAIRIKLNQRPQSTFANVLLCLLRLLTLLMGIGEVGLFCITMVEDNELHYKFTMVTFVSLTASLAFELCLHIRFLRFGRLFVVTRSILLLQCVVGIICFKLFDVLLPMFGEPKSLFHRYPEDKTYTVDVLCAASEWCLISALIGYTAVQAVHLRQFKLTLPKVYRLERSPVSPLAMGPRRCQV</sequence>
<accession>A0A8J4TL26</accession>
<dbReference type="EMBL" id="LUCH01000988">
    <property type="protein sequence ID" value="KAF5403891.1"/>
    <property type="molecule type" value="Genomic_DNA"/>
</dbReference>
<protein>
    <submittedName>
        <fullName evidence="2">Uncharacterized protein</fullName>
    </submittedName>
</protein>
<name>A0A8J4TL26_9TREM</name>
<dbReference type="Proteomes" id="UP000748531">
    <property type="component" value="Unassembled WGS sequence"/>
</dbReference>